<evidence type="ECO:0000259" key="5">
    <source>
        <dbReference type="PROSITE" id="PS51634"/>
    </source>
</evidence>
<keyword evidence="7" id="KW-1185">Reference proteome</keyword>
<name>A0A8C6LG19_NOTFU</name>
<evidence type="ECO:0000313" key="6">
    <source>
        <dbReference type="Ensembl" id="ENSNFUP00015018313.1"/>
    </source>
</evidence>
<accession>A0A8C6LG19</accession>
<dbReference type="PANTHER" id="PTHR12446">
    <property type="entry name" value="TESMIN/TSO1-RELATED"/>
    <property type="match status" value="1"/>
</dbReference>
<dbReference type="AlphaFoldDB" id="A0A8C6LG19"/>
<dbReference type="InterPro" id="IPR028307">
    <property type="entry name" value="Lin-54_fam"/>
</dbReference>
<evidence type="ECO:0000313" key="7">
    <source>
        <dbReference type="Proteomes" id="UP000694548"/>
    </source>
</evidence>
<dbReference type="PROSITE" id="PS51634">
    <property type="entry name" value="CRC"/>
    <property type="match status" value="1"/>
</dbReference>
<dbReference type="Proteomes" id="UP000694548">
    <property type="component" value="Chromosome sgr02"/>
</dbReference>
<comment type="similarity">
    <text evidence="2">Belongs to the lin-54 family.</text>
</comment>
<evidence type="ECO:0000256" key="2">
    <source>
        <dbReference type="ARBA" id="ARBA00007267"/>
    </source>
</evidence>
<feature type="compositionally biased region" description="Low complexity" evidence="4">
    <location>
        <begin position="52"/>
        <end position="86"/>
    </location>
</feature>
<comment type="subcellular location">
    <subcellularLocation>
        <location evidence="1">Nucleus</location>
    </subcellularLocation>
</comment>
<reference evidence="6" key="1">
    <citation type="submission" date="2014-08" db="EMBL/GenBank/DDBJ databases">
        <authorList>
            <person name="Senf B."/>
            <person name="Petzold A."/>
            <person name="Downie B.R."/>
            <person name="Koch P."/>
            <person name="Platzer M."/>
        </authorList>
    </citation>
    <scope>NUCLEOTIDE SEQUENCE [LARGE SCALE GENOMIC DNA]</scope>
    <source>
        <strain evidence="6">GRZ</strain>
    </source>
</reference>
<dbReference type="InterPro" id="IPR033467">
    <property type="entry name" value="Tesmin/TSO1-like_CXC"/>
</dbReference>
<evidence type="ECO:0000256" key="3">
    <source>
        <dbReference type="ARBA" id="ARBA00023242"/>
    </source>
</evidence>
<protein>
    <submittedName>
        <fullName evidence="6">Lin-54 DREAM MuvB core complex component</fullName>
    </submittedName>
</protein>
<dbReference type="InterPro" id="IPR005172">
    <property type="entry name" value="CRC"/>
</dbReference>
<evidence type="ECO:0000256" key="1">
    <source>
        <dbReference type="ARBA" id="ARBA00004123"/>
    </source>
</evidence>
<feature type="compositionally biased region" description="Polar residues" evidence="4">
    <location>
        <begin position="31"/>
        <end position="46"/>
    </location>
</feature>
<dbReference type="GO" id="GO:0006355">
    <property type="term" value="P:regulation of DNA-templated transcription"/>
    <property type="evidence" value="ECO:0007669"/>
    <property type="project" value="TreeGrafter"/>
</dbReference>
<gene>
    <name evidence="6" type="primary">LIN54</name>
    <name evidence="6" type="synonym">lin54</name>
</gene>
<dbReference type="Pfam" id="PF03638">
    <property type="entry name" value="TCR"/>
    <property type="match status" value="2"/>
</dbReference>
<proteinExistence type="inferred from homology"/>
<dbReference type="SMART" id="SM01114">
    <property type="entry name" value="CXC"/>
    <property type="match status" value="2"/>
</dbReference>
<dbReference type="PANTHER" id="PTHR12446:SF34">
    <property type="entry name" value="PROTEIN LIN-54 HOMOLOG"/>
    <property type="match status" value="1"/>
</dbReference>
<reference evidence="6" key="2">
    <citation type="submission" date="2025-08" db="UniProtKB">
        <authorList>
            <consortium name="Ensembl"/>
        </authorList>
    </citation>
    <scope>IDENTIFICATION</scope>
</reference>
<sequence>MDVVSPELNSLLPDEIMDTEAIEDVPHSESDGTAVQSQASQDTSVPMETDPSVSVSTSSTLLSLKSTLSTSTATTKTTDSVTGTTVSTGGLQKHATQFAFSAANHQIILNKVASSQATEAVKSAGTPPQIIKQEGQKLLVTAIGKSGQPIFFQLPHTGSKPGVSQTAGNTKSPTPQFKVVTIGERTELKPVMASSGNQVTTLQAQQLKTVQIPKKTPASSAAPIKFIITKTVNSKGLSPQMPVSPVIQGRVLTQSSPVMTPKTITLSEPHNTNMQSISGKKIAISPLKTPSKVTVVSVASPPSSASQKSVALPVGVALGQQILAVQQSTPGSPIKVATSQTTAQNIKSVPVGGVGGSQYKTIIPLSTQPNVQQIQVPGNRFHYVRLVTATTASSTGQLSGPNTSKPVMVGTGAVRMSVPVVSAQAIKQVVPKPLPSAAQVVTTAQTQQRLIMPATPLPQIQPGFTSLPPGTVLAPAPGGSSVGYTVVPAQYVTQLQQPFATLASSSSFPASGAIQTQAKLPLNGVSAAETTSRPRKPCNCTKSQCLKLYCDCFANGEFCNNCNCNNCFNNLEHETERLKAIKTCLDRNPEAFKPKIGKGKEGESDRRHSKGCNCKRSGCLKNYCECYEAKIMCSSICKCIGCKNFEESPERKTLMHLADAAEVRVQQQTAAKTKLSSQISDLLMRTMPVVSSGGGRLPFTFVTKEVLEATCECLLEQAKKAEQSRQPQAEAERMILEEFGHCLMSIISSAGKAKADCASINC</sequence>
<feature type="region of interest" description="Disordered" evidence="4">
    <location>
        <begin position="26"/>
        <end position="86"/>
    </location>
</feature>
<keyword evidence="3" id="KW-0539">Nucleus</keyword>
<organism evidence="6 7">
    <name type="scientific">Nothobranchius furzeri</name>
    <name type="common">Turquoise killifish</name>
    <dbReference type="NCBI Taxonomy" id="105023"/>
    <lineage>
        <taxon>Eukaryota</taxon>
        <taxon>Metazoa</taxon>
        <taxon>Chordata</taxon>
        <taxon>Craniata</taxon>
        <taxon>Vertebrata</taxon>
        <taxon>Euteleostomi</taxon>
        <taxon>Actinopterygii</taxon>
        <taxon>Neopterygii</taxon>
        <taxon>Teleostei</taxon>
        <taxon>Neoteleostei</taxon>
        <taxon>Acanthomorphata</taxon>
        <taxon>Ovalentaria</taxon>
        <taxon>Atherinomorphae</taxon>
        <taxon>Cyprinodontiformes</taxon>
        <taxon>Nothobranchiidae</taxon>
        <taxon>Nothobranchius</taxon>
    </lineage>
</organism>
<feature type="domain" description="CRC" evidence="5">
    <location>
        <begin position="534"/>
        <end position="647"/>
    </location>
</feature>
<dbReference type="GeneTree" id="ENSGT00940000155881"/>
<evidence type="ECO:0000256" key="4">
    <source>
        <dbReference type="SAM" id="MobiDB-lite"/>
    </source>
</evidence>
<dbReference type="GO" id="GO:0005634">
    <property type="term" value="C:nucleus"/>
    <property type="evidence" value="ECO:0007669"/>
    <property type="project" value="UniProtKB-SubCell"/>
</dbReference>
<reference evidence="6" key="3">
    <citation type="submission" date="2025-09" db="UniProtKB">
        <authorList>
            <consortium name="Ensembl"/>
        </authorList>
    </citation>
    <scope>IDENTIFICATION</scope>
</reference>
<dbReference type="Ensembl" id="ENSNFUT00015019140.1">
    <property type="protein sequence ID" value="ENSNFUP00015018313.1"/>
    <property type="gene ID" value="ENSNFUG00015008673.1"/>
</dbReference>